<organism evidence="1 2">
    <name type="scientific">Phanerochaete sordida</name>
    <dbReference type="NCBI Taxonomy" id="48140"/>
    <lineage>
        <taxon>Eukaryota</taxon>
        <taxon>Fungi</taxon>
        <taxon>Dikarya</taxon>
        <taxon>Basidiomycota</taxon>
        <taxon>Agaricomycotina</taxon>
        <taxon>Agaricomycetes</taxon>
        <taxon>Polyporales</taxon>
        <taxon>Phanerochaetaceae</taxon>
        <taxon>Phanerochaete</taxon>
    </lineage>
</organism>
<reference evidence="1 2" key="1">
    <citation type="submission" date="2021-08" db="EMBL/GenBank/DDBJ databases">
        <title>Draft Genome Sequence of Phanerochaete sordida strain YK-624.</title>
        <authorList>
            <person name="Mori T."/>
            <person name="Dohra H."/>
            <person name="Suzuki T."/>
            <person name="Kawagishi H."/>
            <person name="Hirai H."/>
        </authorList>
    </citation>
    <scope>NUCLEOTIDE SEQUENCE [LARGE SCALE GENOMIC DNA]</scope>
    <source>
        <strain evidence="1 2">YK-624</strain>
    </source>
</reference>
<keyword evidence="2" id="KW-1185">Reference proteome</keyword>
<name>A0A9P3LJD9_9APHY</name>
<dbReference type="EMBL" id="BPQB01000069">
    <property type="protein sequence ID" value="GJE97285.1"/>
    <property type="molecule type" value="Genomic_DNA"/>
</dbReference>
<evidence type="ECO:0000313" key="1">
    <source>
        <dbReference type="EMBL" id="GJE97285.1"/>
    </source>
</evidence>
<proteinExistence type="predicted"/>
<dbReference type="OrthoDB" id="2803201at2759"/>
<dbReference type="AlphaFoldDB" id="A0A9P3LJD9"/>
<accession>A0A9P3LJD9</accession>
<comment type="caution">
    <text evidence="1">The sequence shown here is derived from an EMBL/GenBank/DDBJ whole genome shotgun (WGS) entry which is preliminary data.</text>
</comment>
<gene>
    <name evidence="1" type="ORF">PsYK624_135010</name>
</gene>
<protein>
    <submittedName>
        <fullName evidence="1">Uncharacterized protein</fullName>
    </submittedName>
</protein>
<sequence>MPIAEEHGYGNLSSISAVYSFTRRVVEGDGTGKEVEVEVIVVYNSPMEAILTFHSTAVLNIISYSHAYSLYPRVTFENRLMLLLLPDRRIRPAVKEKYKDRGYTLLRHVPMLLPTLTGDGTGDVVARQRARDRSVARCFLAGLRWIGDRHSWVLPLRADGAALLPPSHGECGATVSRDPCAVTTWEVVVEGALERRIRAETLEPLGFGQSYIVTDPQLQSAMSLIHELYVDVPWLAHGATQYCHEEFMCWCKRMLEDEWMWETWYSAGSAQS</sequence>
<dbReference type="Proteomes" id="UP000703269">
    <property type="component" value="Unassembled WGS sequence"/>
</dbReference>
<evidence type="ECO:0000313" key="2">
    <source>
        <dbReference type="Proteomes" id="UP000703269"/>
    </source>
</evidence>